<dbReference type="EMBL" id="MU168135">
    <property type="protein sequence ID" value="KAG0138940.1"/>
    <property type="molecule type" value="Genomic_DNA"/>
</dbReference>
<dbReference type="AlphaFoldDB" id="A0A9P6T505"/>
<reference evidence="1" key="1">
    <citation type="submission" date="2013-11" db="EMBL/GenBank/DDBJ databases">
        <title>Genome sequence of the fusiform rust pathogen reveals effectors for host alternation and coevolution with pine.</title>
        <authorList>
            <consortium name="DOE Joint Genome Institute"/>
            <person name="Smith K."/>
            <person name="Pendleton A."/>
            <person name="Kubisiak T."/>
            <person name="Anderson C."/>
            <person name="Salamov A."/>
            <person name="Aerts A."/>
            <person name="Riley R."/>
            <person name="Clum A."/>
            <person name="Lindquist E."/>
            <person name="Ence D."/>
            <person name="Campbell M."/>
            <person name="Kronenberg Z."/>
            <person name="Feau N."/>
            <person name="Dhillon B."/>
            <person name="Hamelin R."/>
            <person name="Burleigh J."/>
            <person name="Smith J."/>
            <person name="Yandell M."/>
            <person name="Nelson C."/>
            <person name="Grigoriev I."/>
            <person name="Davis J."/>
        </authorList>
    </citation>
    <scope>NUCLEOTIDE SEQUENCE</scope>
    <source>
        <strain evidence="1">G11</strain>
    </source>
</reference>
<keyword evidence="2" id="KW-1185">Reference proteome</keyword>
<sequence length="73" mass="8063">MSDFLTPPTQLPINFYSPAWFNKLPPGQKEEVANSHLVALLPNAAESLLPPYELIIAAKSDDESLEKRGDINV</sequence>
<proteinExistence type="predicted"/>
<dbReference type="OrthoDB" id="3056461at2759"/>
<evidence type="ECO:0000313" key="2">
    <source>
        <dbReference type="Proteomes" id="UP000886653"/>
    </source>
</evidence>
<comment type="caution">
    <text evidence="1">The sequence shown here is derived from an EMBL/GenBank/DDBJ whole genome shotgun (WGS) entry which is preliminary data.</text>
</comment>
<accession>A0A9P6T505</accession>
<gene>
    <name evidence="1" type="ORF">CROQUDRAFT_102541</name>
</gene>
<evidence type="ECO:0000313" key="1">
    <source>
        <dbReference type="EMBL" id="KAG0138940.1"/>
    </source>
</evidence>
<dbReference type="Proteomes" id="UP000886653">
    <property type="component" value="Unassembled WGS sequence"/>
</dbReference>
<organism evidence="1 2">
    <name type="scientific">Cronartium quercuum f. sp. fusiforme G11</name>
    <dbReference type="NCBI Taxonomy" id="708437"/>
    <lineage>
        <taxon>Eukaryota</taxon>
        <taxon>Fungi</taxon>
        <taxon>Dikarya</taxon>
        <taxon>Basidiomycota</taxon>
        <taxon>Pucciniomycotina</taxon>
        <taxon>Pucciniomycetes</taxon>
        <taxon>Pucciniales</taxon>
        <taxon>Coleosporiaceae</taxon>
        <taxon>Cronartium</taxon>
    </lineage>
</organism>
<protein>
    <submittedName>
        <fullName evidence="1">Uncharacterized protein</fullName>
    </submittedName>
</protein>
<name>A0A9P6T505_9BASI</name>